<dbReference type="InterPro" id="IPR003661">
    <property type="entry name" value="HisK_dim/P_dom"/>
</dbReference>
<evidence type="ECO:0000256" key="2">
    <source>
        <dbReference type="ARBA" id="ARBA00012438"/>
    </source>
</evidence>
<keyword evidence="3" id="KW-0597">Phosphoprotein</keyword>
<dbReference type="Gene3D" id="3.30.450.40">
    <property type="match status" value="1"/>
</dbReference>
<dbReference type="EC" id="2.7.13.3" evidence="2"/>
<dbReference type="GO" id="GO:0004674">
    <property type="term" value="F:protein serine/threonine kinase activity"/>
    <property type="evidence" value="ECO:0007669"/>
    <property type="project" value="UniProtKB-EC"/>
</dbReference>
<dbReference type="Pfam" id="PF13191">
    <property type="entry name" value="AAA_16"/>
    <property type="match status" value="1"/>
</dbReference>
<keyword evidence="7" id="KW-0418">Kinase</keyword>
<proteinExistence type="predicted"/>
<sequence>MATSSRSPTVSEPPFDEAWLARCAHVLLCSEDGIAAHRLEDPATGKRWRTLSAPWEPDAGCRRLEHEMRLAPLLDAAWAVVALAAIRASDRLFLVFGHEEAPTLAQALTAEPPSVGAFFDLAIGAARAVAAAHAQGVVHNDIRPANLLVDASFHVRLKGFGHASAAGRPQPAYPPRDFAMPYMAPEVVRQNPAAATVHSDLYALGVTLYQALTGTLPLRADSAAGWRHAHVAVEPVPPSARRPDVPEMLSQLVLKLLAKDPGGRYGSAAALLADLLRSRAQWQAEGRIAPFALGVAGSLPALALSGRLFGRAAEMEQMDEALTNVARSGKPGIVLLGGAAGAGKSSLADHLCRLAASRGARFAVGKSDQLQRDIPYAPLARALRALTMAALGEDGDSLARVRERLLRGLEGQGRAIAEIVPEIEHVIGATPPLSSVPAQQARTRVHSAILHACAAFAERGRPLVLFLDDLQWADESTMSLLEAFAVRPPENVLLTLAYRDHDRVFTQSIGWLRHADRAGALRLTRIAAGPLPPEDLAQWVGTALGAGTGQIDGLVRVLHEKTAGNPFFAHQLLRTLVDDGALRYDGEQGRWLWNEADLARRQYSDNVVDLMLWRLERLPAAGRDMLRHLACIGLRCDDVLLARVAGTTEERVREQLEPCVEAGLLARESAGYAFAHDRVLEAAYALTAAGDRPSAHARIANLMIASWRDDLADHAFEIANQIERAARHELSVQERVAFVRALTMAGRRARNAAALAQATSYVAAAAELMDASWWSSHYALAYDASLLRCECLLAQADLAGAAREIDALLTRRMPALDHAAVYRLKATLRTLHSDYEGAIEAAQTGLALLDVPLRRAPSPAQMREARDAVTRALDGRPIAAFGQLPATADRRIETAMGLLSTLISSVFVKDGISFLHLAKMVELSLRHGCTPESAYGLSWYGVYLAALYGEYEEGLDCGLAALALIDRHGYEAQRIATLVALDQVSPWTRPLPYALAHAQQAVARGMASGDLGMASYASNHIVSDLLVMGEQLRLVEDEIARGLALMRVIRYEDIHLILDAQHRLVRHLRHGSPIAPAGDANGTARPDAAEGARRSNSEPTRFWIWLYDGMTAVFLNDPERAVASLERAADLMWAAISHINTADCRLYLALATAHSPRAAGQNREAIDALVSHRDRFAHWATLNGFTFQSKLLLIDAEIARLRGDPLQALRDYEASANAAGVAGFVHEQALAHEYAGQLCLASGLQTAAREHLRHARACYRRWGADYKAALFDAEHPFLADHRAREAAVIVPGAGQAALDWETGVKAAQALTQEVVLERLIETLMTNMVVHAGAQYGVLAMMRAGAPVIEACARVEGGKVAVTLGPTAATADAIPSAVLNSVLRTKERLVLDDAMVDAPSLHASGALGRPLRSVLCQPLIRGGTLIGVFYLENNLAPGVFDATRTTVLQVLAPQAAISLETARLYAQLIDENNRRAEAEAGLRSARSELVRSSHLTVMGGLAASIAHEINQPLTAIVTSVDASLRWLNRPAPDVAEAMAGLTHIRENGLRAADIVRALRALAKQAPAVLAPLVVDDVVRDVLALTRIDIDARQVRLRTQLDARAATVEADRVQLQQVVLNLVTNALDAMASVPESSRELLVTSVVEHDHVVVRVHDQGTGIDPDTLAHIFDPFFTTKAEGMGMGLAICRSIMEAHGGTLDARTRPGGGSVFVFRLRVRQPERRSAKPEESGRHGPESGADT</sequence>
<dbReference type="InterPro" id="IPR003594">
    <property type="entry name" value="HATPase_dom"/>
</dbReference>
<dbReference type="SMART" id="SM00388">
    <property type="entry name" value="HisKA"/>
    <property type="match status" value="1"/>
</dbReference>
<dbReference type="InterPro" id="IPR008266">
    <property type="entry name" value="Tyr_kinase_AS"/>
</dbReference>
<dbReference type="RefSeq" id="WP_224040001.1">
    <property type="nucleotide sequence ID" value="NZ_CAJZAH010000001.1"/>
</dbReference>
<feature type="domain" description="Protein kinase" evidence="5">
    <location>
        <begin position="4"/>
        <end position="276"/>
    </location>
</feature>
<evidence type="ECO:0000259" key="5">
    <source>
        <dbReference type="PROSITE" id="PS50011"/>
    </source>
</evidence>
<dbReference type="InterPro" id="IPR027417">
    <property type="entry name" value="P-loop_NTPase"/>
</dbReference>
<dbReference type="SMART" id="SM00065">
    <property type="entry name" value="GAF"/>
    <property type="match status" value="1"/>
</dbReference>
<organism evidence="7 8">
    <name type="scientific">Cupriavidus respiraculi</name>
    <dbReference type="NCBI Taxonomy" id="195930"/>
    <lineage>
        <taxon>Bacteria</taxon>
        <taxon>Pseudomonadati</taxon>
        <taxon>Pseudomonadota</taxon>
        <taxon>Betaproteobacteria</taxon>
        <taxon>Burkholderiales</taxon>
        <taxon>Burkholderiaceae</taxon>
        <taxon>Cupriavidus</taxon>
    </lineage>
</organism>
<dbReference type="PROSITE" id="PS00109">
    <property type="entry name" value="PROTEIN_KINASE_TYR"/>
    <property type="match status" value="1"/>
</dbReference>
<dbReference type="Gene3D" id="3.30.565.10">
    <property type="entry name" value="Histidine kinase-like ATPase, C-terminal domain"/>
    <property type="match status" value="1"/>
</dbReference>
<comment type="catalytic activity">
    <reaction evidence="1">
        <text>ATP + protein L-histidine = ADP + protein N-phospho-L-histidine.</text>
        <dbReference type="EC" id="2.7.13.3"/>
    </reaction>
</comment>
<dbReference type="PROSITE" id="PS50011">
    <property type="entry name" value="PROTEIN_KINASE_DOM"/>
    <property type="match status" value="1"/>
</dbReference>
<gene>
    <name evidence="7" type="primary">pknD_1</name>
    <name evidence="7" type="ORF">LMG21510_00965</name>
</gene>
<dbReference type="SUPFAM" id="SSF47384">
    <property type="entry name" value="Homodimeric domain of signal transducing histidine kinase"/>
    <property type="match status" value="1"/>
</dbReference>
<dbReference type="CDD" id="cd00082">
    <property type="entry name" value="HisKA"/>
    <property type="match status" value="1"/>
</dbReference>
<dbReference type="SUPFAM" id="SSF52540">
    <property type="entry name" value="P-loop containing nucleoside triphosphate hydrolases"/>
    <property type="match status" value="1"/>
</dbReference>
<dbReference type="Pfam" id="PF13185">
    <property type="entry name" value="GAF_2"/>
    <property type="match status" value="1"/>
</dbReference>
<evidence type="ECO:0000256" key="1">
    <source>
        <dbReference type="ARBA" id="ARBA00000085"/>
    </source>
</evidence>
<dbReference type="InterPro" id="IPR041664">
    <property type="entry name" value="AAA_16"/>
</dbReference>
<feature type="region of interest" description="Disordered" evidence="4">
    <location>
        <begin position="1718"/>
        <end position="1740"/>
    </location>
</feature>
<keyword evidence="8" id="KW-1185">Reference proteome</keyword>
<dbReference type="InterPro" id="IPR011009">
    <property type="entry name" value="Kinase-like_dom_sf"/>
</dbReference>
<dbReference type="CDD" id="cd01983">
    <property type="entry name" value="SIMIBI"/>
    <property type="match status" value="1"/>
</dbReference>
<dbReference type="Proteomes" id="UP000721236">
    <property type="component" value="Unassembled WGS sequence"/>
</dbReference>
<evidence type="ECO:0000313" key="7">
    <source>
        <dbReference type="EMBL" id="CAG9168120.1"/>
    </source>
</evidence>
<name>A0ABN7Y839_9BURK</name>
<dbReference type="SMART" id="SM00387">
    <property type="entry name" value="HATPase_c"/>
    <property type="match status" value="1"/>
</dbReference>
<reference evidence="7 8" key="1">
    <citation type="submission" date="2021-08" db="EMBL/GenBank/DDBJ databases">
        <authorList>
            <person name="Peeters C."/>
        </authorList>
    </citation>
    <scope>NUCLEOTIDE SEQUENCE [LARGE SCALE GENOMIC DNA]</scope>
    <source>
        <strain evidence="7 8">LMG 21510</strain>
    </source>
</reference>
<evidence type="ECO:0000256" key="3">
    <source>
        <dbReference type="ARBA" id="ARBA00022553"/>
    </source>
</evidence>
<dbReference type="Pfam" id="PF00069">
    <property type="entry name" value="Pkinase"/>
    <property type="match status" value="1"/>
</dbReference>
<comment type="caution">
    <text evidence="7">The sequence shown here is derived from an EMBL/GenBank/DDBJ whole genome shotgun (WGS) entry which is preliminary data.</text>
</comment>
<dbReference type="InterPro" id="IPR005467">
    <property type="entry name" value="His_kinase_dom"/>
</dbReference>
<protein>
    <recommendedName>
        <fullName evidence="2">histidine kinase</fullName>
        <ecNumber evidence="2">2.7.13.3</ecNumber>
    </recommendedName>
</protein>
<dbReference type="SMART" id="SM00220">
    <property type="entry name" value="S_TKc"/>
    <property type="match status" value="1"/>
</dbReference>
<feature type="domain" description="Histidine kinase" evidence="6">
    <location>
        <begin position="1503"/>
        <end position="1718"/>
    </location>
</feature>
<dbReference type="InterPro" id="IPR003018">
    <property type="entry name" value="GAF"/>
</dbReference>
<dbReference type="SUPFAM" id="SSF55874">
    <property type="entry name" value="ATPase domain of HSP90 chaperone/DNA topoisomerase II/histidine kinase"/>
    <property type="match status" value="1"/>
</dbReference>
<dbReference type="Gene3D" id="3.40.50.300">
    <property type="entry name" value="P-loop containing nucleotide triphosphate hydrolases"/>
    <property type="match status" value="1"/>
</dbReference>
<dbReference type="PANTHER" id="PTHR43642:SF1">
    <property type="entry name" value="HYBRID SIGNAL TRANSDUCTION HISTIDINE KINASE G"/>
    <property type="match status" value="1"/>
</dbReference>
<dbReference type="Gene3D" id="1.10.287.130">
    <property type="match status" value="1"/>
</dbReference>
<dbReference type="InterPro" id="IPR053159">
    <property type="entry name" value="Hybrid_Histidine_Kinase"/>
</dbReference>
<feature type="compositionally biased region" description="Basic and acidic residues" evidence="4">
    <location>
        <begin position="1718"/>
        <end position="1734"/>
    </location>
</feature>
<evidence type="ECO:0000256" key="4">
    <source>
        <dbReference type="SAM" id="MobiDB-lite"/>
    </source>
</evidence>
<feature type="region of interest" description="Disordered" evidence="4">
    <location>
        <begin position="1075"/>
        <end position="1094"/>
    </location>
</feature>
<dbReference type="EMBL" id="CAJZAH010000001">
    <property type="protein sequence ID" value="CAG9168120.1"/>
    <property type="molecule type" value="Genomic_DNA"/>
</dbReference>
<dbReference type="Pfam" id="PF02518">
    <property type="entry name" value="HATPase_c"/>
    <property type="match status" value="1"/>
</dbReference>
<evidence type="ECO:0000313" key="8">
    <source>
        <dbReference type="Proteomes" id="UP000721236"/>
    </source>
</evidence>
<dbReference type="InterPro" id="IPR000719">
    <property type="entry name" value="Prot_kinase_dom"/>
</dbReference>
<dbReference type="InterPro" id="IPR036890">
    <property type="entry name" value="HATPase_C_sf"/>
</dbReference>
<dbReference type="PROSITE" id="PS50109">
    <property type="entry name" value="HIS_KIN"/>
    <property type="match status" value="1"/>
</dbReference>
<accession>A0ABN7Y839</accession>
<dbReference type="PRINTS" id="PR00344">
    <property type="entry name" value="BCTRLSENSOR"/>
</dbReference>
<dbReference type="SUPFAM" id="SSF55781">
    <property type="entry name" value="GAF domain-like"/>
    <property type="match status" value="1"/>
</dbReference>
<dbReference type="InterPro" id="IPR004358">
    <property type="entry name" value="Sig_transdc_His_kin-like_C"/>
</dbReference>
<dbReference type="InterPro" id="IPR029016">
    <property type="entry name" value="GAF-like_dom_sf"/>
</dbReference>
<dbReference type="PANTHER" id="PTHR43642">
    <property type="entry name" value="HYBRID SIGNAL TRANSDUCTION HISTIDINE KINASE G"/>
    <property type="match status" value="1"/>
</dbReference>
<dbReference type="InterPro" id="IPR036097">
    <property type="entry name" value="HisK_dim/P_sf"/>
</dbReference>
<dbReference type="SUPFAM" id="SSF56112">
    <property type="entry name" value="Protein kinase-like (PK-like)"/>
    <property type="match status" value="1"/>
</dbReference>
<dbReference type="Gene3D" id="1.10.510.10">
    <property type="entry name" value="Transferase(Phosphotransferase) domain 1"/>
    <property type="match status" value="1"/>
</dbReference>
<evidence type="ECO:0000259" key="6">
    <source>
        <dbReference type="PROSITE" id="PS50109"/>
    </source>
</evidence>
<keyword evidence="7" id="KW-0808">Transferase</keyword>